<dbReference type="PROSITE" id="PS51094">
    <property type="entry name" value="PTS_EIIA_TYPE_2"/>
    <property type="match status" value="1"/>
</dbReference>
<name>A0AAE6YGS2_9GAMM</name>
<dbReference type="InterPro" id="IPR051541">
    <property type="entry name" value="PTS_SugarTrans_NitroReg"/>
</dbReference>
<protein>
    <submittedName>
        <fullName evidence="2">PTS sugar transporter subunit IIA</fullName>
    </submittedName>
</protein>
<dbReference type="Gene3D" id="3.40.930.10">
    <property type="entry name" value="Mannitol-specific EII, Chain A"/>
    <property type="match status" value="1"/>
</dbReference>
<organism evidence="2 3">
    <name type="scientific">Allofrancisella inopinata</name>
    <dbReference type="NCBI Taxonomy" id="1085647"/>
    <lineage>
        <taxon>Bacteria</taxon>
        <taxon>Pseudomonadati</taxon>
        <taxon>Pseudomonadota</taxon>
        <taxon>Gammaproteobacteria</taxon>
        <taxon>Thiotrichales</taxon>
        <taxon>Francisellaceae</taxon>
        <taxon>Allofrancisella</taxon>
    </lineage>
</organism>
<proteinExistence type="predicted"/>
<reference evidence="2 3" key="1">
    <citation type="submission" date="2019-03" db="EMBL/GenBank/DDBJ databases">
        <title>Complete Genome Sequence of Allofrancisella inopinata Strain SYSU YG23 Isolated from Water-Cooling Systems in China.</title>
        <authorList>
            <person name="Ohrman C."/>
            <person name="Uneklint I."/>
            <person name="Sjodin A."/>
        </authorList>
    </citation>
    <scope>NUCLEOTIDE SEQUENCE [LARGE SCALE GENOMIC DNA]</scope>
    <source>
        <strain evidence="2 3">SYSU YG23</strain>
    </source>
</reference>
<keyword evidence="2" id="KW-0813">Transport</keyword>
<dbReference type="GO" id="GO:0030295">
    <property type="term" value="F:protein kinase activator activity"/>
    <property type="evidence" value="ECO:0007669"/>
    <property type="project" value="TreeGrafter"/>
</dbReference>
<evidence type="ECO:0000313" key="2">
    <source>
        <dbReference type="EMBL" id="QIV95635.1"/>
    </source>
</evidence>
<dbReference type="SUPFAM" id="SSF55804">
    <property type="entry name" value="Phoshotransferase/anion transport protein"/>
    <property type="match status" value="1"/>
</dbReference>
<dbReference type="Proteomes" id="UP000502004">
    <property type="component" value="Chromosome"/>
</dbReference>
<dbReference type="PANTHER" id="PTHR47738">
    <property type="entry name" value="PTS SYSTEM FRUCTOSE-LIKE EIIA COMPONENT-RELATED"/>
    <property type="match status" value="1"/>
</dbReference>
<keyword evidence="2" id="KW-0762">Sugar transport</keyword>
<gene>
    <name evidence="2" type="ORF">E4K63_01810</name>
</gene>
<accession>A0AAE6YGS2</accession>
<dbReference type="EMBL" id="CP038241">
    <property type="protein sequence ID" value="QIV95635.1"/>
    <property type="molecule type" value="Genomic_DNA"/>
</dbReference>
<dbReference type="InterPro" id="IPR016152">
    <property type="entry name" value="PTrfase/Anion_transptr"/>
</dbReference>
<dbReference type="KEGG" id="aii:E4K63_01810"/>
<dbReference type="PANTHER" id="PTHR47738:SF4">
    <property type="entry name" value="PTS SYSTEM GALACTITOL-SPECIFIC EIIA COMPONENT"/>
    <property type="match status" value="1"/>
</dbReference>
<evidence type="ECO:0000313" key="3">
    <source>
        <dbReference type="Proteomes" id="UP000502004"/>
    </source>
</evidence>
<dbReference type="Pfam" id="PF00359">
    <property type="entry name" value="PTS_EIIA_2"/>
    <property type="match status" value="1"/>
</dbReference>
<keyword evidence="3" id="KW-1185">Reference proteome</keyword>
<dbReference type="RefSeq" id="WP_133942429.1">
    <property type="nucleotide sequence ID" value="NZ_CP038241.1"/>
</dbReference>
<dbReference type="AlphaFoldDB" id="A0AAE6YGS2"/>
<evidence type="ECO:0000259" key="1">
    <source>
        <dbReference type="PROSITE" id="PS51094"/>
    </source>
</evidence>
<feature type="domain" description="PTS EIIA type-2" evidence="1">
    <location>
        <begin position="5"/>
        <end position="148"/>
    </location>
</feature>
<sequence length="151" mass="17645">MNLKALIDRKNIILNLNIESKKRLIEFFANRLADTHPEVDEDNVIRSVYQRERIGNTYIGKNIYIPHCRVEGLITTKIIIATLKNSYYDDIVNEEIKIAVGVFFPYKISKIHIELLKQLAFYLKDVHIQKYFEGADNADTLYKLIVKNNDT</sequence>
<dbReference type="InterPro" id="IPR002178">
    <property type="entry name" value="PTS_EIIA_type-2_dom"/>
</dbReference>